<evidence type="ECO:0000313" key="2">
    <source>
        <dbReference type="Proteomes" id="UP000054018"/>
    </source>
</evidence>
<organism evidence="1 2">
    <name type="scientific">Pisolithus microcarpus 441</name>
    <dbReference type="NCBI Taxonomy" id="765257"/>
    <lineage>
        <taxon>Eukaryota</taxon>
        <taxon>Fungi</taxon>
        <taxon>Dikarya</taxon>
        <taxon>Basidiomycota</taxon>
        <taxon>Agaricomycotina</taxon>
        <taxon>Agaricomycetes</taxon>
        <taxon>Agaricomycetidae</taxon>
        <taxon>Boletales</taxon>
        <taxon>Sclerodermatineae</taxon>
        <taxon>Pisolithaceae</taxon>
        <taxon>Pisolithus</taxon>
    </lineage>
</organism>
<evidence type="ECO:0000313" key="1">
    <source>
        <dbReference type="EMBL" id="KIK16352.1"/>
    </source>
</evidence>
<reference evidence="2" key="2">
    <citation type="submission" date="2015-01" db="EMBL/GenBank/DDBJ databases">
        <title>Evolutionary Origins and Diversification of the Mycorrhizal Mutualists.</title>
        <authorList>
            <consortium name="DOE Joint Genome Institute"/>
            <consortium name="Mycorrhizal Genomics Consortium"/>
            <person name="Kohler A."/>
            <person name="Kuo A."/>
            <person name="Nagy L.G."/>
            <person name="Floudas D."/>
            <person name="Copeland A."/>
            <person name="Barry K.W."/>
            <person name="Cichocki N."/>
            <person name="Veneault-Fourrey C."/>
            <person name="LaButti K."/>
            <person name="Lindquist E.A."/>
            <person name="Lipzen A."/>
            <person name="Lundell T."/>
            <person name="Morin E."/>
            <person name="Murat C."/>
            <person name="Riley R."/>
            <person name="Ohm R."/>
            <person name="Sun H."/>
            <person name="Tunlid A."/>
            <person name="Henrissat B."/>
            <person name="Grigoriev I.V."/>
            <person name="Hibbett D.S."/>
            <person name="Martin F."/>
        </authorList>
    </citation>
    <scope>NUCLEOTIDE SEQUENCE [LARGE SCALE GENOMIC DNA]</scope>
    <source>
        <strain evidence="2">441</strain>
    </source>
</reference>
<accession>A0A0C9Z1V1</accession>
<dbReference type="OrthoDB" id="2679589at2759"/>
<proteinExistence type="predicted"/>
<dbReference type="AlphaFoldDB" id="A0A0C9Z1V1"/>
<name>A0A0C9Z1V1_9AGAM</name>
<sequence>QAYKALSTEEKKTLLDKYTSYWESKVFGLHTTAKSKVNDITKTLKAIENEVHFFFSPCDLY</sequence>
<feature type="non-terminal residue" evidence="1">
    <location>
        <position position="1"/>
    </location>
</feature>
<dbReference type="Proteomes" id="UP000054018">
    <property type="component" value="Unassembled WGS sequence"/>
</dbReference>
<dbReference type="HOGENOM" id="CLU_2850573_0_0_1"/>
<gene>
    <name evidence="1" type="ORF">PISMIDRAFT_113604</name>
</gene>
<dbReference type="EMBL" id="KN833860">
    <property type="protein sequence ID" value="KIK16352.1"/>
    <property type="molecule type" value="Genomic_DNA"/>
</dbReference>
<keyword evidence="2" id="KW-1185">Reference proteome</keyword>
<reference evidence="1 2" key="1">
    <citation type="submission" date="2014-04" db="EMBL/GenBank/DDBJ databases">
        <authorList>
            <consortium name="DOE Joint Genome Institute"/>
            <person name="Kuo A."/>
            <person name="Kohler A."/>
            <person name="Costa M.D."/>
            <person name="Nagy L.G."/>
            <person name="Floudas D."/>
            <person name="Copeland A."/>
            <person name="Barry K.W."/>
            <person name="Cichocki N."/>
            <person name="Veneault-Fourrey C."/>
            <person name="LaButti K."/>
            <person name="Lindquist E.A."/>
            <person name="Lipzen A."/>
            <person name="Lundell T."/>
            <person name="Morin E."/>
            <person name="Murat C."/>
            <person name="Sun H."/>
            <person name="Tunlid A."/>
            <person name="Henrissat B."/>
            <person name="Grigoriev I.V."/>
            <person name="Hibbett D.S."/>
            <person name="Martin F."/>
            <person name="Nordberg H.P."/>
            <person name="Cantor M.N."/>
            <person name="Hua S.X."/>
        </authorList>
    </citation>
    <scope>NUCLEOTIDE SEQUENCE [LARGE SCALE GENOMIC DNA]</scope>
    <source>
        <strain evidence="1 2">441</strain>
    </source>
</reference>
<protein>
    <submittedName>
        <fullName evidence="1">Uncharacterized protein</fullName>
    </submittedName>
</protein>